<dbReference type="EMBL" id="ASPP01000598">
    <property type="protein sequence ID" value="ETO36489.1"/>
    <property type="molecule type" value="Genomic_DNA"/>
</dbReference>
<dbReference type="AlphaFoldDB" id="X6PEM5"/>
<keyword evidence="1" id="KW-0812">Transmembrane</keyword>
<feature type="transmembrane region" description="Helical" evidence="1">
    <location>
        <begin position="257"/>
        <end position="278"/>
    </location>
</feature>
<protein>
    <submittedName>
        <fullName evidence="2">Uncharacterized protein</fullName>
    </submittedName>
</protein>
<accession>X6PEM5</accession>
<feature type="transmembrane region" description="Helical" evidence="1">
    <location>
        <begin position="198"/>
        <end position="218"/>
    </location>
</feature>
<reference evidence="2 3" key="1">
    <citation type="journal article" date="2013" name="Curr. Biol.">
        <title>The Genome of the Foraminiferan Reticulomyxa filosa.</title>
        <authorList>
            <person name="Glockner G."/>
            <person name="Hulsmann N."/>
            <person name="Schleicher M."/>
            <person name="Noegel A.A."/>
            <person name="Eichinger L."/>
            <person name="Gallinger C."/>
            <person name="Pawlowski J."/>
            <person name="Sierra R."/>
            <person name="Euteneuer U."/>
            <person name="Pillet L."/>
            <person name="Moustafa A."/>
            <person name="Platzer M."/>
            <person name="Groth M."/>
            <person name="Szafranski K."/>
            <person name="Schliwa M."/>
        </authorList>
    </citation>
    <scope>NUCLEOTIDE SEQUENCE [LARGE SCALE GENOMIC DNA]</scope>
</reference>
<feature type="transmembrane region" description="Helical" evidence="1">
    <location>
        <begin position="172"/>
        <end position="191"/>
    </location>
</feature>
<proteinExistence type="predicted"/>
<keyword evidence="3" id="KW-1185">Reference proteome</keyword>
<comment type="caution">
    <text evidence="2">The sequence shown here is derived from an EMBL/GenBank/DDBJ whole genome shotgun (WGS) entry which is preliminary data.</text>
</comment>
<gene>
    <name evidence="2" type="ORF">RFI_00571</name>
</gene>
<evidence type="ECO:0000313" key="2">
    <source>
        <dbReference type="EMBL" id="ETO36489.1"/>
    </source>
</evidence>
<name>X6PEM5_RETFI</name>
<evidence type="ECO:0000313" key="3">
    <source>
        <dbReference type="Proteomes" id="UP000023152"/>
    </source>
</evidence>
<feature type="transmembrane region" description="Helical" evidence="1">
    <location>
        <begin position="71"/>
        <end position="93"/>
    </location>
</feature>
<dbReference type="Proteomes" id="UP000023152">
    <property type="component" value="Unassembled WGS sequence"/>
</dbReference>
<evidence type="ECO:0000256" key="1">
    <source>
        <dbReference type="SAM" id="Phobius"/>
    </source>
</evidence>
<sequence>MDRTLLLNSMDFSNEDAEVHSTWSSESDVLWDFALLQKLCNTQVKSLEAPFSSNADDERERRATLFLKQQSLYAIWNMVRFWCIGLFLLFASFKKQQTLENFFDSSDQCCYCMINAFENNMRMEWSVCEKKFSDNICYPYNMTTIGDNCDNSNHFSCDSSLEVITWHKSYDIYGWTAFATVTFYGIILYLVTRCYSHLGVYILFYNVLVSLGCLYWFLNMFQFHKTSENLTSNEYTNVPQHCFVDIFSLRLVRWLKIFLVVAFAFALFPLLLFTVNALSRMCNHGDRWYHMACQWFNAKLGRYGTAGYVAFGVIAGLGYIICLAKGLYLLFNEKNYQTPVHISSFVLVILLIIMSWFDIFLFGLCRCCCRHDQWFCYVESKGFAVALWTCAKDLPCCCSWCMERCFYSQSRQRDFGISLSDHK</sequence>
<keyword evidence="1" id="KW-0472">Membrane</keyword>
<organism evidence="2 3">
    <name type="scientific">Reticulomyxa filosa</name>
    <dbReference type="NCBI Taxonomy" id="46433"/>
    <lineage>
        <taxon>Eukaryota</taxon>
        <taxon>Sar</taxon>
        <taxon>Rhizaria</taxon>
        <taxon>Retaria</taxon>
        <taxon>Foraminifera</taxon>
        <taxon>Monothalamids</taxon>
        <taxon>Reticulomyxidae</taxon>
        <taxon>Reticulomyxa</taxon>
    </lineage>
</organism>
<feature type="transmembrane region" description="Helical" evidence="1">
    <location>
        <begin position="342"/>
        <end position="365"/>
    </location>
</feature>
<keyword evidence="1" id="KW-1133">Transmembrane helix</keyword>
<feature type="transmembrane region" description="Helical" evidence="1">
    <location>
        <begin position="308"/>
        <end position="330"/>
    </location>
</feature>